<dbReference type="HOGENOM" id="CLU_157438_1_0_1"/>
<dbReference type="Pfam" id="PF09495">
    <property type="entry name" value="DUF2462"/>
    <property type="match status" value="1"/>
</dbReference>
<dbReference type="EMBL" id="KN831964">
    <property type="protein sequence ID" value="KIO06189.1"/>
    <property type="molecule type" value="Genomic_DNA"/>
</dbReference>
<evidence type="ECO:0000313" key="3">
    <source>
        <dbReference type="Proteomes" id="UP000054217"/>
    </source>
</evidence>
<proteinExistence type="predicted"/>
<feature type="region of interest" description="Disordered" evidence="1">
    <location>
        <begin position="1"/>
        <end position="82"/>
    </location>
</feature>
<protein>
    <submittedName>
        <fullName evidence="2">Uncharacterized protein</fullName>
    </submittedName>
</protein>
<feature type="compositionally biased region" description="Polar residues" evidence="1">
    <location>
        <begin position="57"/>
        <end position="82"/>
    </location>
</feature>
<keyword evidence="3" id="KW-1185">Reference proteome</keyword>
<gene>
    <name evidence="2" type="ORF">M404DRAFT_52786</name>
</gene>
<dbReference type="AlphaFoldDB" id="A0A0C3PEC2"/>
<evidence type="ECO:0000256" key="1">
    <source>
        <dbReference type="SAM" id="MobiDB-lite"/>
    </source>
</evidence>
<reference evidence="2 3" key="1">
    <citation type="submission" date="2014-04" db="EMBL/GenBank/DDBJ databases">
        <authorList>
            <consortium name="DOE Joint Genome Institute"/>
            <person name="Kuo A."/>
            <person name="Kohler A."/>
            <person name="Costa M.D."/>
            <person name="Nagy L.G."/>
            <person name="Floudas D."/>
            <person name="Copeland A."/>
            <person name="Barry K.W."/>
            <person name="Cichocki N."/>
            <person name="Veneault-Fourrey C."/>
            <person name="LaButti K."/>
            <person name="Lindquist E.A."/>
            <person name="Lipzen A."/>
            <person name="Lundell T."/>
            <person name="Morin E."/>
            <person name="Murat C."/>
            <person name="Sun H."/>
            <person name="Tunlid A."/>
            <person name="Henrissat B."/>
            <person name="Grigoriev I.V."/>
            <person name="Hibbett D.S."/>
            <person name="Martin F."/>
            <person name="Nordberg H.P."/>
            <person name="Cantor M.N."/>
            <person name="Hua S.X."/>
        </authorList>
    </citation>
    <scope>NUCLEOTIDE SEQUENCE [LARGE SCALE GENOMIC DNA]</scope>
    <source>
        <strain evidence="2 3">Marx 270</strain>
    </source>
</reference>
<dbReference type="InParanoid" id="A0A0C3PEC2"/>
<dbReference type="InterPro" id="IPR019034">
    <property type="entry name" value="UPF0390"/>
</dbReference>
<feature type="compositionally biased region" description="Basic residues" evidence="1">
    <location>
        <begin position="18"/>
        <end position="33"/>
    </location>
</feature>
<organism evidence="2 3">
    <name type="scientific">Pisolithus tinctorius Marx 270</name>
    <dbReference type="NCBI Taxonomy" id="870435"/>
    <lineage>
        <taxon>Eukaryota</taxon>
        <taxon>Fungi</taxon>
        <taxon>Dikarya</taxon>
        <taxon>Basidiomycota</taxon>
        <taxon>Agaricomycotina</taxon>
        <taxon>Agaricomycetes</taxon>
        <taxon>Agaricomycetidae</taxon>
        <taxon>Boletales</taxon>
        <taxon>Sclerodermatineae</taxon>
        <taxon>Pisolithaceae</taxon>
        <taxon>Pisolithus</taxon>
    </lineage>
</organism>
<accession>A0A0C3PEC2</accession>
<dbReference type="Proteomes" id="UP000054217">
    <property type="component" value="Unassembled WGS sequence"/>
</dbReference>
<name>A0A0C3PEC2_PISTI</name>
<evidence type="ECO:0000313" key="2">
    <source>
        <dbReference type="EMBL" id="KIO06189.1"/>
    </source>
</evidence>
<feature type="non-terminal residue" evidence="2">
    <location>
        <position position="82"/>
    </location>
</feature>
<sequence length="82" mass="8697">MVQGKTKGLQSKASSSKKPSKASQPKKGRRVQPPKKPALVKEAAARKALTAKHTRSIEQQMATAASSGKLTIMKSTAAEQQP</sequence>
<reference evidence="3" key="2">
    <citation type="submission" date="2015-01" db="EMBL/GenBank/DDBJ databases">
        <title>Evolutionary Origins and Diversification of the Mycorrhizal Mutualists.</title>
        <authorList>
            <consortium name="DOE Joint Genome Institute"/>
            <consortium name="Mycorrhizal Genomics Consortium"/>
            <person name="Kohler A."/>
            <person name="Kuo A."/>
            <person name="Nagy L.G."/>
            <person name="Floudas D."/>
            <person name="Copeland A."/>
            <person name="Barry K.W."/>
            <person name="Cichocki N."/>
            <person name="Veneault-Fourrey C."/>
            <person name="LaButti K."/>
            <person name="Lindquist E.A."/>
            <person name="Lipzen A."/>
            <person name="Lundell T."/>
            <person name="Morin E."/>
            <person name="Murat C."/>
            <person name="Riley R."/>
            <person name="Ohm R."/>
            <person name="Sun H."/>
            <person name="Tunlid A."/>
            <person name="Henrissat B."/>
            <person name="Grigoriev I.V."/>
            <person name="Hibbett D.S."/>
            <person name="Martin F."/>
        </authorList>
    </citation>
    <scope>NUCLEOTIDE SEQUENCE [LARGE SCALE GENOMIC DNA]</scope>
    <source>
        <strain evidence="3">Marx 270</strain>
    </source>
</reference>
<dbReference type="STRING" id="870435.A0A0C3PEC2"/>
<dbReference type="OrthoDB" id="5239630at2759"/>